<feature type="compositionally biased region" description="Polar residues" evidence="2">
    <location>
        <begin position="15"/>
        <end position="25"/>
    </location>
</feature>
<feature type="compositionally biased region" description="Basic and acidic residues" evidence="2">
    <location>
        <begin position="249"/>
        <end position="262"/>
    </location>
</feature>
<gene>
    <name evidence="4" type="ORF">GNI_105320</name>
</gene>
<keyword evidence="1" id="KW-0863">Zinc-finger</keyword>
<feature type="region of interest" description="Disordered" evidence="2">
    <location>
        <begin position="1"/>
        <end position="290"/>
    </location>
</feature>
<feature type="domain" description="RING-type" evidence="3">
    <location>
        <begin position="422"/>
        <end position="459"/>
    </location>
</feature>
<keyword evidence="1" id="KW-0862">Zinc</keyword>
<comment type="caution">
    <text evidence="4">The sequence shown here is derived from an EMBL/GenBank/DDBJ whole genome shotgun (WGS) entry which is preliminary data.</text>
</comment>
<evidence type="ECO:0000313" key="5">
    <source>
        <dbReference type="Proteomes" id="UP000019763"/>
    </source>
</evidence>
<feature type="compositionally biased region" description="Basic and acidic residues" evidence="2">
    <location>
        <begin position="220"/>
        <end position="233"/>
    </location>
</feature>
<accession>A0A023B430</accession>
<evidence type="ECO:0000256" key="1">
    <source>
        <dbReference type="PROSITE-ProRule" id="PRU00175"/>
    </source>
</evidence>
<dbReference type="RefSeq" id="XP_011131314.1">
    <property type="nucleotide sequence ID" value="XM_011133012.1"/>
</dbReference>
<dbReference type="SUPFAM" id="SSF57850">
    <property type="entry name" value="RING/U-box"/>
    <property type="match status" value="1"/>
</dbReference>
<protein>
    <submittedName>
        <fullName evidence="4">RING finger protein</fullName>
    </submittedName>
</protein>
<feature type="compositionally biased region" description="Basic and acidic residues" evidence="2">
    <location>
        <begin position="102"/>
        <end position="130"/>
    </location>
</feature>
<dbReference type="GO" id="GO:0051865">
    <property type="term" value="P:protein autoubiquitination"/>
    <property type="evidence" value="ECO:0007669"/>
    <property type="project" value="TreeGrafter"/>
</dbReference>
<organism evidence="4 5">
    <name type="scientific">Gregarina niphandrodes</name>
    <name type="common">Septate eugregarine</name>
    <dbReference type="NCBI Taxonomy" id="110365"/>
    <lineage>
        <taxon>Eukaryota</taxon>
        <taxon>Sar</taxon>
        <taxon>Alveolata</taxon>
        <taxon>Apicomplexa</taxon>
        <taxon>Conoidasida</taxon>
        <taxon>Gregarinasina</taxon>
        <taxon>Eugregarinorida</taxon>
        <taxon>Gregarinidae</taxon>
        <taxon>Gregarina</taxon>
    </lineage>
</organism>
<sequence length="657" mass="73427">MRHIGYSSDAPECYNKTNSFTTPQPTKRPGSRYSARRGDNSAASTGGFRTSGRARLSEPRPRLGVGVEKLGVDREKGGGDTGYSTAASSHASGRRLTFQDIDADRPGDRPGDRPVDRPSFPRDKGEDTRGYNHGPGYSQSQSQGQSPRLGYSQSLGYSQGLGYSQDGDRDSDDECCYNLTSSHLPSPSRAGLTSSDGDDDDLEECLQSLETAVLTPSGEGRSEDGGSEDDRSGDGLSVDDRSEDDLSEDERYILDGEATDERRRRKGRHRMRAESGQSRERSVASGWSGADSERRRRARVSALVRRMKQKVNNLVSREGSSVFEEPSSAALHRIKRVWVDVDMLPHQARYYALLLLEFRRQINENDMIQSLVQMIAYLRVAANAAEMLPEKLLLQLQLGLEDRALDLKGILADILDDPTDSCHICFDMRPDARINCGHTFHRTCVCQWVQNHDDCPVCKTPVQALVDASPVDSALRKAGNLSREQKICDINQKVPWVLSNKYQRIIDCIEYEVKHAAKFRCLIRFVVVSSFTAMVEGFSRTLAVYGKVPYDVILPQTGKLKAYSILKKFSASLEPRLLLYHAAAIKSKHVQNSHYRTPHNEVRAHECLVGFIDHYTRVFYGSVERYGCAESGFGLCSELRYWRTRGTSSGLRVIRLD</sequence>
<evidence type="ECO:0000259" key="3">
    <source>
        <dbReference type="PROSITE" id="PS50089"/>
    </source>
</evidence>
<feature type="compositionally biased region" description="Polar residues" evidence="2">
    <location>
        <begin position="82"/>
        <end position="91"/>
    </location>
</feature>
<evidence type="ECO:0000256" key="2">
    <source>
        <dbReference type="SAM" id="MobiDB-lite"/>
    </source>
</evidence>
<dbReference type="InterPro" id="IPR047126">
    <property type="entry name" value="RNF141-like"/>
</dbReference>
<name>A0A023B430_GRENI</name>
<evidence type="ECO:0000313" key="4">
    <source>
        <dbReference type="EMBL" id="EZG56141.1"/>
    </source>
</evidence>
<proteinExistence type="predicted"/>
<dbReference type="OrthoDB" id="8062037at2759"/>
<dbReference type="Pfam" id="PF13923">
    <property type="entry name" value="zf-C3HC4_2"/>
    <property type="match status" value="1"/>
</dbReference>
<dbReference type="PANTHER" id="PTHR12109">
    <property type="entry name" value="RING FINGER PROTEIN 141-RELATED"/>
    <property type="match status" value="1"/>
</dbReference>
<dbReference type="AlphaFoldDB" id="A0A023B430"/>
<dbReference type="PANTHER" id="PTHR12109:SF3">
    <property type="entry name" value="RING FINGER PROTEIN 141"/>
    <property type="match status" value="1"/>
</dbReference>
<dbReference type="Proteomes" id="UP000019763">
    <property type="component" value="Unassembled WGS sequence"/>
</dbReference>
<keyword evidence="1" id="KW-0479">Metal-binding</keyword>
<dbReference type="InterPro" id="IPR001841">
    <property type="entry name" value="Znf_RING"/>
</dbReference>
<dbReference type="EMBL" id="AFNH02000787">
    <property type="protein sequence ID" value="EZG56141.1"/>
    <property type="molecule type" value="Genomic_DNA"/>
</dbReference>
<keyword evidence="5" id="KW-1185">Reference proteome</keyword>
<dbReference type="GO" id="GO:0004842">
    <property type="term" value="F:ubiquitin-protein transferase activity"/>
    <property type="evidence" value="ECO:0007669"/>
    <property type="project" value="TreeGrafter"/>
</dbReference>
<dbReference type="GeneID" id="22913734"/>
<dbReference type="PROSITE" id="PS50089">
    <property type="entry name" value="ZF_RING_2"/>
    <property type="match status" value="1"/>
</dbReference>
<dbReference type="GO" id="GO:0008270">
    <property type="term" value="F:zinc ion binding"/>
    <property type="evidence" value="ECO:0007669"/>
    <property type="project" value="UniProtKB-KW"/>
</dbReference>
<reference evidence="4" key="1">
    <citation type="submission" date="2013-12" db="EMBL/GenBank/DDBJ databases">
        <authorList>
            <person name="Omoto C.K."/>
            <person name="Sibley D."/>
            <person name="Venepally P."/>
            <person name="Hadjithomas M."/>
            <person name="Karamycheva S."/>
            <person name="Brunk B."/>
            <person name="Roos D."/>
            <person name="Caler E."/>
            <person name="Lorenzi H."/>
        </authorList>
    </citation>
    <scope>NUCLEOTIDE SEQUENCE</scope>
</reference>
<dbReference type="SMART" id="SM00184">
    <property type="entry name" value="RING"/>
    <property type="match status" value="1"/>
</dbReference>
<dbReference type="InterPro" id="IPR013083">
    <property type="entry name" value="Znf_RING/FYVE/PHD"/>
</dbReference>
<dbReference type="VEuPathDB" id="CryptoDB:GNI_105320"/>
<dbReference type="Gene3D" id="3.30.40.10">
    <property type="entry name" value="Zinc/RING finger domain, C3HC4 (zinc finger)"/>
    <property type="match status" value="1"/>
</dbReference>